<comment type="similarity">
    <text evidence="1">Belongs to the protein kinase superfamily. ADCK protein kinase family.</text>
</comment>
<name>A0A8H7R4S0_9FUNG</name>
<dbReference type="CDD" id="cd13969">
    <property type="entry name" value="ADCK1-like"/>
    <property type="match status" value="1"/>
</dbReference>
<accession>A0A8H7R4S0</accession>
<dbReference type="Pfam" id="PF03109">
    <property type="entry name" value="ABC1"/>
    <property type="match status" value="1"/>
</dbReference>
<gene>
    <name evidence="3" type="ORF">INT47_005207</name>
</gene>
<dbReference type="InterPro" id="IPR004147">
    <property type="entry name" value="ABC1_dom"/>
</dbReference>
<dbReference type="SUPFAM" id="SSF56112">
    <property type="entry name" value="Protein kinase-like (PK-like)"/>
    <property type="match status" value="1"/>
</dbReference>
<dbReference type="InterPro" id="IPR011009">
    <property type="entry name" value="Kinase-like_dom_sf"/>
</dbReference>
<feature type="domain" description="ABC1 atypical kinase-like" evidence="2">
    <location>
        <begin position="152"/>
        <end position="413"/>
    </location>
</feature>
<sequence>MMLHCSHGLRKPSIHLLQRNYTTAFKKRGFFSQVAKGATVVTLGTVVTVGLGGTILYHTNDQFRHVANALERCSIAGMAGAKIAFDYQRTLSKEYGTDDAYEQAKRACHQRCAERTLVAVQRLGGVYVKLGQHISVMQYLLPNEWCQTMRVLQDRCDPTSPQDVQQLFITDYGLPVEDIFEEFDWNPIGVASLAQVHRARLKDTGLEGWIMDEHDRWVAVKIQHPNLDNYCQIDMDTVSFMFEMIKRVFPDFGFEWFAEEMRESIPKELNFVLETKNAKKVEANFQANHDTALVIPRVLWAKRRIMCMEFIDGSRVDDLDYMKKHKIDPREVSTELTRVFSEMIFLHGFVHCDPHPGNVFIRPAKDPKHSKCNFDLVLLDHGLYRELSEELRSDYAHLWTSLIKGDEENIRKYAYRVGGTDVYQLFACMLTGREWEKIESSDLNSVRESAEVGRISTGAMEYLSEVADILGNLPRTVLLLLKTNDLLRHVDEKLNVIPDEHITYVIMGSYCSKAVWLDTKKYITDRIRAIGFSLSLFKQLFTAWWQYESLTYSLWFYQLSVKWADKLNLRKRSLE</sequence>
<dbReference type="InterPro" id="IPR051130">
    <property type="entry name" value="Mito_struct-func_regulator"/>
</dbReference>
<proteinExistence type="inferred from homology"/>
<protein>
    <recommendedName>
        <fullName evidence="2">ABC1 atypical kinase-like domain-containing protein</fullName>
    </recommendedName>
</protein>
<organism evidence="3 4">
    <name type="scientific">Mucor saturninus</name>
    <dbReference type="NCBI Taxonomy" id="64648"/>
    <lineage>
        <taxon>Eukaryota</taxon>
        <taxon>Fungi</taxon>
        <taxon>Fungi incertae sedis</taxon>
        <taxon>Mucoromycota</taxon>
        <taxon>Mucoromycotina</taxon>
        <taxon>Mucoromycetes</taxon>
        <taxon>Mucorales</taxon>
        <taxon>Mucorineae</taxon>
        <taxon>Mucoraceae</taxon>
        <taxon>Mucor</taxon>
    </lineage>
</organism>
<dbReference type="EMBL" id="JAEPRD010000044">
    <property type="protein sequence ID" value="KAG2204416.1"/>
    <property type="molecule type" value="Genomic_DNA"/>
</dbReference>
<dbReference type="GO" id="GO:0007005">
    <property type="term" value="P:mitochondrion organization"/>
    <property type="evidence" value="ECO:0007669"/>
    <property type="project" value="TreeGrafter"/>
</dbReference>
<evidence type="ECO:0000313" key="3">
    <source>
        <dbReference type="EMBL" id="KAG2204416.1"/>
    </source>
</evidence>
<dbReference type="PANTHER" id="PTHR43173:SF19">
    <property type="entry name" value="AARF DOMAIN-CONTAINING PROTEIN KINASE 1"/>
    <property type="match status" value="1"/>
</dbReference>
<evidence type="ECO:0000256" key="1">
    <source>
        <dbReference type="ARBA" id="ARBA00009670"/>
    </source>
</evidence>
<evidence type="ECO:0000259" key="2">
    <source>
        <dbReference type="Pfam" id="PF03109"/>
    </source>
</evidence>
<dbReference type="InterPro" id="IPR045307">
    <property type="entry name" value="ADCK1_dom"/>
</dbReference>
<dbReference type="Proteomes" id="UP000603453">
    <property type="component" value="Unassembled WGS sequence"/>
</dbReference>
<evidence type="ECO:0000313" key="4">
    <source>
        <dbReference type="Proteomes" id="UP000603453"/>
    </source>
</evidence>
<dbReference type="Gene3D" id="1.10.510.10">
    <property type="entry name" value="Transferase(Phosphotransferase) domain 1"/>
    <property type="match status" value="1"/>
</dbReference>
<dbReference type="GO" id="GO:0005743">
    <property type="term" value="C:mitochondrial inner membrane"/>
    <property type="evidence" value="ECO:0007669"/>
    <property type="project" value="TreeGrafter"/>
</dbReference>
<comment type="caution">
    <text evidence="3">The sequence shown here is derived from an EMBL/GenBank/DDBJ whole genome shotgun (WGS) entry which is preliminary data.</text>
</comment>
<dbReference type="GO" id="GO:0055088">
    <property type="term" value="P:lipid homeostasis"/>
    <property type="evidence" value="ECO:0007669"/>
    <property type="project" value="TreeGrafter"/>
</dbReference>
<dbReference type="AlphaFoldDB" id="A0A8H7R4S0"/>
<dbReference type="PANTHER" id="PTHR43173">
    <property type="entry name" value="ABC1 FAMILY PROTEIN"/>
    <property type="match status" value="1"/>
</dbReference>
<reference evidence="3" key="1">
    <citation type="submission" date="2020-12" db="EMBL/GenBank/DDBJ databases">
        <title>Metabolic potential, ecology and presence of endohyphal bacteria is reflected in genomic diversity of Mucoromycotina.</title>
        <authorList>
            <person name="Muszewska A."/>
            <person name="Okrasinska A."/>
            <person name="Steczkiewicz K."/>
            <person name="Drgas O."/>
            <person name="Orlowska M."/>
            <person name="Perlinska-Lenart U."/>
            <person name="Aleksandrzak-Piekarczyk T."/>
            <person name="Szatraj K."/>
            <person name="Zielenkiewicz U."/>
            <person name="Pilsyk S."/>
            <person name="Malc E."/>
            <person name="Mieczkowski P."/>
            <person name="Kruszewska J.S."/>
            <person name="Biernat P."/>
            <person name="Pawlowska J."/>
        </authorList>
    </citation>
    <scope>NUCLEOTIDE SEQUENCE</scope>
    <source>
        <strain evidence="3">WA0000017839</strain>
    </source>
</reference>
<keyword evidence="4" id="KW-1185">Reference proteome</keyword>
<dbReference type="OrthoDB" id="427480at2759"/>